<evidence type="ECO:0000256" key="1">
    <source>
        <dbReference type="SAM" id="MobiDB-lite"/>
    </source>
</evidence>
<evidence type="ECO:0008006" key="4">
    <source>
        <dbReference type="Google" id="ProtNLM"/>
    </source>
</evidence>
<protein>
    <recommendedName>
        <fullName evidence="4">DUF3545 domain-containing protein</fullName>
    </recommendedName>
</protein>
<dbReference type="EMBL" id="BAABKE010000001">
    <property type="protein sequence ID" value="GAA5095244.1"/>
    <property type="molecule type" value="Genomic_DNA"/>
</dbReference>
<evidence type="ECO:0000313" key="2">
    <source>
        <dbReference type="EMBL" id="GAA5095244.1"/>
    </source>
</evidence>
<gene>
    <name evidence="2" type="ORF">GCM10023338_04440</name>
</gene>
<reference evidence="3" key="1">
    <citation type="journal article" date="2019" name="Int. J. Syst. Evol. Microbiol.">
        <title>The Global Catalogue of Microorganisms (GCM) 10K type strain sequencing project: providing services to taxonomists for standard genome sequencing and annotation.</title>
        <authorList>
            <consortium name="The Broad Institute Genomics Platform"/>
            <consortium name="The Broad Institute Genome Sequencing Center for Infectious Disease"/>
            <person name="Wu L."/>
            <person name="Ma J."/>
        </authorList>
    </citation>
    <scope>NUCLEOTIDE SEQUENCE [LARGE SCALE GENOMIC DNA]</scope>
    <source>
        <strain evidence="3">JCM 18424</strain>
    </source>
</reference>
<proteinExistence type="predicted"/>
<feature type="region of interest" description="Disordered" evidence="1">
    <location>
        <begin position="1"/>
        <end position="28"/>
    </location>
</feature>
<feature type="compositionally biased region" description="Acidic residues" evidence="1">
    <location>
        <begin position="1"/>
        <end position="22"/>
    </location>
</feature>
<comment type="caution">
    <text evidence="2">The sequence shown here is derived from an EMBL/GenBank/DDBJ whole genome shotgun (WGS) entry which is preliminary data.</text>
</comment>
<name>A0ABP9MGU3_9GAMM</name>
<keyword evidence="3" id="KW-1185">Reference proteome</keyword>
<sequence>MKTDFEDDNDLMDEDSVEEEEIPEVKVSQSQAWRDIEAKREERALLKRLEKEYDLDGLEDWDE</sequence>
<dbReference type="RefSeq" id="WP_077926120.1">
    <property type="nucleotide sequence ID" value="NZ_BAABKE010000001.1"/>
</dbReference>
<evidence type="ECO:0000313" key="3">
    <source>
        <dbReference type="Proteomes" id="UP001500631"/>
    </source>
</evidence>
<organism evidence="2 3">
    <name type="scientific">Wohlfahrtiimonas larvae</name>
    <dbReference type="NCBI Taxonomy" id="1157986"/>
    <lineage>
        <taxon>Bacteria</taxon>
        <taxon>Pseudomonadati</taxon>
        <taxon>Pseudomonadota</taxon>
        <taxon>Gammaproteobacteria</taxon>
        <taxon>Cardiobacteriales</taxon>
        <taxon>Ignatzschineriaceae</taxon>
        <taxon>Wohlfahrtiimonas</taxon>
    </lineage>
</organism>
<accession>A0ABP9MGU3</accession>
<dbReference type="Proteomes" id="UP001500631">
    <property type="component" value="Unassembled WGS sequence"/>
</dbReference>